<evidence type="ECO:0000313" key="1">
    <source>
        <dbReference type="EMBL" id="HGN36942.1"/>
    </source>
</evidence>
<reference evidence="2" key="1">
    <citation type="journal article" date="2020" name="mSystems">
        <title>Genome- and Community-Level Interaction Insights into Carbon Utilization and Element Cycling Functions of Hydrothermarchaeota in Hydrothermal Sediment.</title>
        <authorList>
            <person name="Zhou Z."/>
            <person name="Liu Y."/>
            <person name="Xu W."/>
            <person name="Pan J."/>
            <person name="Luo Z.H."/>
            <person name="Li M."/>
        </authorList>
    </citation>
    <scope>NUCLEOTIDE SEQUENCE [LARGE SCALE GENOMIC DNA]</scope>
    <source>
        <strain evidence="1">SpSt-618</strain>
        <strain evidence="2">SpSt-657</strain>
    </source>
</reference>
<dbReference type="AlphaFoldDB" id="A0A7J3JR52"/>
<protein>
    <submittedName>
        <fullName evidence="2">Uncharacterized protein</fullName>
    </submittedName>
</protein>
<gene>
    <name evidence="1" type="ORF">ENT87_05290</name>
    <name evidence="2" type="ORF">ENU30_05525</name>
</gene>
<proteinExistence type="predicted"/>
<evidence type="ECO:0000313" key="2">
    <source>
        <dbReference type="EMBL" id="HGQ18415.1"/>
    </source>
</evidence>
<dbReference type="EMBL" id="DTBZ01000101">
    <property type="protein sequence ID" value="HGQ18415.1"/>
    <property type="molecule type" value="Genomic_DNA"/>
</dbReference>
<comment type="caution">
    <text evidence="2">The sequence shown here is derived from an EMBL/GenBank/DDBJ whole genome shotgun (WGS) entry which is preliminary data.</text>
</comment>
<dbReference type="EMBL" id="DTAI01000150">
    <property type="protein sequence ID" value="HGN36942.1"/>
    <property type="molecule type" value="Genomic_DNA"/>
</dbReference>
<name>A0A7J3JR52_9CREN</name>
<accession>A0A7J3JR52</accession>
<organism evidence="2">
    <name type="scientific">Ignisphaera aggregans</name>
    <dbReference type="NCBI Taxonomy" id="334771"/>
    <lineage>
        <taxon>Archaea</taxon>
        <taxon>Thermoproteota</taxon>
        <taxon>Thermoprotei</taxon>
        <taxon>Desulfurococcales</taxon>
        <taxon>Desulfurococcaceae</taxon>
        <taxon>Ignisphaera</taxon>
    </lineage>
</organism>
<sequence length="77" mass="8343">MSVSLALMALYTCSYWHILGIPNIFSGSWGKSICTEESVAAIISRSFVASLKLALLSTVPVLPIRSTLYSIQSLYTA</sequence>